<dbReference type="OrthoDB" id="9771846at2"/>
<dbReference type="SUPFAM" id="SSF53448">
    <property type="entry name" value="Nucleotide-diphospho-sugar transferases"/>
    <property type="match status" value="1"/>
</dbReference>
<gene>
    <name evidence="2" type="ORF">SAMN05892877_1084</name>
</gene>
<proteinExistence type="predicted"/>
<sequence>MREKTSNAGDRPASISTSNNASAGVAVVIVTYNSAAVLGGLLDSLEHGLEGTRHYEIVVVDNASHDQSVTLARQHPIGARVIETGRNGGYSAGINAAAATVGDDVDILVLNPDIRLHKGSVARMRNRLLDPTIGIVVPQILNEDGSVARSIRQEPSLIGAWSEALLGGRISAGIGLGEVVDDPLLYGNGGTIDWATGAALLISAEARRQVGMWDETFFLYSEEVDYMERVRRTGLAVYYEPTSTVLHIGGDYQRNPYLSALLTSNRIRYFRRHHGPVSTFLFRLGVALGEALRSGKRATHRASLRAALSPLGRV</sequence>
<evidence type="ECO:0000259" key="1">
    <source>
        <dbReference type="Pfam" id="PF00535"/>
    </source>
</evidence>
<dbReference type="Pfam" id="PF00535">
    <property type="entry name" value="Glycos_transf_2"/>
    <property type="match status" value="1"/>
</dbReference>
<evidence type="ECO:0000313" key="2">
    <source>
        <dbReference type="EMBL" id="SOC40801.1"/>
    </source>
</evidence>
<dbReference type="InterPro" id="IPR029044">
    <property type="entry name" value="Nucleotide-diphossugar_trans"/>
</dbReference>
<name>A0A285UKN6_9HYPH</name>
<dbReference type="GO" id="GO:0016740">
    <property type="term" value="F:transferase activity"/>
    <property type="evidence" value="ECO:0007669"/>
    <property type="project" value="UniProtKB-KW"/>
</dbReference>
<dbReference type="PANTHER" id="PTHR43179:SF7">
    <property type="entry name" value="RHAMNOSYLTRANSFERASE WBBL"/>
    <property type="match status" value="1"/>
</dbReference>
<dbReference type="AlphaFoldDB" id="A0A285UKN6"/>
<keyword evidence="3" id="KW-1185">Reference proteome</keyword>
<evidence type="ECO:0000313" key="3">
    <source>
        <dbReference type="Proteomes" id="UP000219167"/>
    </source>
</evidence>
<dbReference type="InterPro" id="IPR001173">
    <property type="entry name" value="Glyco_trans_2-like"/>
</dbReference>
<dbReference type="RefSeq" id="WP_097139999.1">
    <property type="nucleotide sequence ID" value="NZ_OBQD01000008.1"/>
</dbReference>
<feature type="domain" description="Glycosyltransferase 2-like" evidence="1">
    <location>
        <begin position="27"/>
        <end position="153"/>
    </location>
</feature>
<dbReference type="EMBL" id="OBQD01000008">
    <property type="protein sequence ID" value="SOC40801.1"/>
    <property type="molecule type" value="Genomic_DNA"/>
</dbReference>
<dbReference type="PANTHER" id="PTHR43179">
    <property type="entry name" value="RHAMNOSYLTRANSFERASE WBBL"/>
    <property type="match status" value="1"/>
</dbReference>
<dbReference type="Gene3D" id="3.90.550.10">
    <property type="entry name" value="Spore Coat Polysaccharide Biosynthesis Protein SpsA, Chain A"/>
    <property type="match status" value="1"/>
</dbReference>
<protein>
    <submittedName>
        <fullName evidence="2">GT2 family glycosyltransferase</fullName>
    </submittedName>
</protein>
<reference evidence="2 3" key="1">
    <citation type="submission" date="2017-08" db="EMBL/GenBank/DDBJ databases">
        <authorList>
            <person name="de Groot N.N."/>
        </authorList>
    </citation>
    <scope>NUCLEOTIDE SEQUENCE [LARGE SCALE GENOMIC DNA]</scope>
    <source>
        <strain evidence="2 3">JC85</strain>
    </source>
</reference>
<dbReference type="Proteomes" id="UP000219167">
    <property type="component" value="Unassembled WGS sequence"/>
</dbReference>
<keyword evidence="2" id="KW-0808">Transferase</keyword>
<organism evidence="2 3">
    <name type="scientific">Rhizobium subbaraonis</name>
    <dbReference type="NCBI Taxonomy" id="908946"/>
    <lineage>
        <taxon>Bacteria</taxon>
        <taxon>Pseudomonadati</taxon>
        <taxon>Pseudomonadota</taxon>
        <taxon>Alphaproteobacteria</taxon>
        <taxon>Hyphomicrobiales</taxon>
        <taxon>Rhizobiaceae</taxon>
        <taxon>Rhizobium/Agrobacterium group</taxon>
        <taxon>Rhizobium</taxon>
    </lineage>
</organism>
<dbReference type="CDD" id="cd04186">
    <property type="entry name" value="GT_2_like_c"/>
    <property type="match status" value="1"/>
</dbReference>
<accession>A0A285UKN6</accession>